<dbReference type="InterPro" id="IPR011009">
    <property type="entry name" value="Kinase-like_dom_sf"/>
</dbReference>
<proteinExistence type="predicted"/>
<reference evidence="5 6" key="1">
    <citation type="submission" date="2020-05" db="EMBL/GenBank/DDBJ databases">
        <authorList>
            <person name="Whitworth D."/>
        </authorList>
    </citation>
    <scope>NUCLEOTIDE SEQUENCE [LARGE SCALE GENOMIC DNA]</scope>
    <source>
        <strain evidence="5 6">AM005</strain>
    </source>
</reference>
<protein>
    <submittedName>
        <fullName evidence="5">AAA family ATPase</fullName>
    </submittedName>
</protein>
<dbReference type="GO" id="GO:0004672">
    <property type="term" value="F:protein kinase activity"/>
    <property type="evidence" value="ECO:0007669"/>
    <property type="project" value="InterPro"/>
</dbReference>
<dbReference type="Gene3D" id="1.10.510.10">
    <property type="entry name" value="Transferase(Phosphotransferase) domain 1"/>
    <property type="match status" value="1"/>
</dbReference>
<organism evidence="5 6">
    <name type="scientific">Myxococcus xanthus</name>
    <dbReference type="NCBI Taxonomy" id="34"/>
    <lineage>
        <taxon>Bacteria</taxon>
        <taxon>Pseudomonadati</taxon>
        <taxon>Myxococcota</taxon>
        <taxon>Myxococcia</taxon>
        <taxon>Myxococcales</taxon>
        <taxon>Cystobacterineae</taxon>
        <taxon>Myxococcaceae</taxon>
        <taxon>Myxococcus</taxon>
    </lineage>
</organism>
<evidence type="ECO:0000256" key="2">
    <source>
        <dbReference type="ARBA" id="ARBA00022840"/>
    </source>
</evidence>
<feature type="domain" description="Protein kinase" evidence="4">
    <location>
        <begin position="58"/>
        <end position="329"/>
    </location>
</feature>
<dbReference type="RefSeq" id="WP_171444430.1">
    <property type="nucleotide sequence ID" value="NZ_JABFNS010000139.1"/>
</dbReference>
<comment type="caution">
    <text evidence="5">The sequence shown here is derived from an EMBL/GenBank/DDBJ whole genome shotgun (WGS) entry which is preliminary data.</text>
</comment>
<keyword evidence="2" id="KW-0067">ATP-binding</keyword>
<gene>
    <name evidence="5" type="ORF">HNV28_30230</name>
</gene>
<dbReference type="InterPro" id="IPR008271">
    <property type="entry name" value="Ser/Thr_kinase_AS"/>
</dbReference>
<dbReference type="PROSITE" id="PS00108">
    <property type="entry name" value="PROTEIN_KINASE_ST"/>
    <property type="match status" value="1"/>
</dbReference>
<evidence type="ECO:0000256" key="3">
    <source>
        <dbReference type="SAM" id="MobiDB-lite"/>
    </source>
</evidence>
<dbReference type="SMART" id="SM00220">
    <property type="entry name" value="S_TKc"/>
    <property type="match status" value="1"/>
</dbReference>
<dbReference type="Pfam" id="PF13191">
    <property type="entry name" value="AAA_16"/>
    <property type="match status" value="1"/>
</dbReference>
<evidence type="ECO:0000313" key="6">
    <source>
        <dbReference type="Proteomes" id="UP000533080"/>
    </source>
</evidence>
<evidence type="ECO:0000313" key="5">
    <source>
        <dbReference type="EMBL" id="NOJ82551.1"/>
    </source>
</evidence>
<dbReference type="Pfam" id="PF00069">
    <property type="entry name" value="Pkinase"/>
    <property type="match status" value="1"/>
</dbReference>
<dbReference type="InterPro" id="IPR000719">
    <property type="entry name" value="Prot_kinase_dom"/>
</dbReference>
<dbReference type="InterPro" id="IPR041664">
    <property type="entry name" value="AAA_16"/>
</dbReference>
<dbReference type="GO" id="GO:0004016">
    <property type="term" value="F:adenylate cyclase activity"/>
    <property type="evidence" value="ECO:0007669"/>
    <property type="project" value="TreeGrafter"/>
</dbReference>
<dbReference type="SUPFAM" id="SSF48452">
    <property type="entry name" value="TPR-like"/>
    <property type="match status" value="1"/>
</dbReference>
<dbReference type="PANTHER" id="PTHR16305">
    <property type="entry name" value="TESTICULAR SOLUBLE ADENYLYL CYCLASE"/>
    <property type="match status" value="1"/>
</dbReference>
<feature type="compositionally biased region" description="Basic and acidic residues" evidence="3">
    <location>
        <begin position="33"/>
        <end position="46"/>
    </location>
</feature>
<dbReference type="SUPFAM" id="SSF52540">
    <property type="entry name" value="P-loop containing nucleoside triphosphate hydrolases"/>
    <property type="match status" value="1"/>
</dbReference>
<dbReference type="AlphaFoldDB" id="A0A7Y4INV3"/>
<sequence>MSRGLRCVWNQSYRRQGFPLSSGAGGPPLMRQFPHETRHRPEDATRRHAEGEVVGGRYRILGFLGRGGAGTVWRAQDLLAGPVAVKRLHQTLEDLARLPRLPEGEYTPSSIARHELALSLAHEFQTLASLRHPHVISVLDYGFDAEHRPYLAMDLLEDARHLVQAGMGQPLRVQVGLLVQTLMALAYLHRRGIIHRDLKPANVLVAHGQVKVLDFGLAVGREHVHRAQPGGTPGYLAPELFEDQPPSEVTDLFSVGAMASQMMFGRLPHAGQVPSPPDFPPALKAVLERLVSPDPKLRPRGADAVIAELCAATGEPVPPESAATRESFLQAARYVGRVEEQARLSTVLESAMAGRGGAWLVGGESGVGKSRLLEELRALALVKGAVVLRGQGVAAGGSPYQEWRPVLRWLAILTTLSEREASILKPLVPDIEALLGHSVVDPAEVGADMVQARLLQVVEDVFARLTQPLVVVLEDLHWAGDESLHLLSRLATRAAQLRLLLIGSFRDDEAPSLPSALPGLSLLRLPRLDAREVSILSESMMGAPGARPHLVDLLLRETEGNPFFLVEVVRALAEEAGGLDRLGDMALPERVFAGGVRRLVQRRLEKVPVPSRELLQVAAIVGRQVDVPLLQQAAPDVDVEHWLTDCAAAAVLDVADGRWRFAHDKLREGVLDDLPVDARPALHRRAALAMEAAHGQRAEWTAALTYHWGMAGDAQREARYALRAGEDALRVGACREALPFLTRALTRVTEVGGDAVTLGHLEALLAETRFQLGELQSFREHAERALRHFGWPVPSSRMGWALGTLGQGLLRLAQSSRPEDYDEETEEQRRVRRVAGRLLMRLLDAFIYAHQALPVLWSGLRALNLCEPAGASPELARGYTSMAVVAGTLPIRSVAETWSRRALEVAERVGNPADLAFVLCRNAVYGAYVARWAEAEAWLERAMGIVDSVGDVRLAEECRALLTVVSCYQGKFERGLPLMAWLEHSARRRGALQTEHWALHYQAHIHLRLGDYAKARAALEQTLAWTEAQGGQTDRIIVEGALALLRLREGDAEGARAAAEQALARMSSGKPVAHFVYFGVMTVAEVFLTLWERGADVSLVTSAKAARREAEVFAKVFPFGEAAARLWRGREAWLDGDATRAFEAWRRCIAVASRKGQSFEEAHARLALARHLPSEDPARGAHQQRAVELFSRLGMRDAQAPPEALARS</sequence>
<dbReference type="Gene3D" id="3.30.200.20">
    <property type="entry name" value="Phosphorylase Kinase, domain 1"/>
    <property type="match status" value="1"/>
</dbReference>
<dbReference type="PANTHER" id="PTHR16305:SF28">
    <property type="entry name" value="GUANYLATE CYCLASE DOMAIN-CONTAINING PROTEIN"/>
    <property type="match status" value="1"/>
</dbReference>
<dbReference type="GO" id="GO:0005524">
    <property type="term" value="F:ATP binding"/>
    <property type="evidence" value="ECO:0007669"/>
    <property type="project" value="UniProtKB-KW"/>
</dbReference>
<dbReference type="GO" id="GO:0005737">
    <property type="term" value="C:cytoplasm"/>
    <property type="evidence" value="ECO:0007669"/>
    <property type="project" value="TreeGrafter"/>
</dbReference>
<dbReference type="InterPro" id="IPR011990">
    <property type="entry name" value="TPR-like_helical_dom_sf"/>
</dbReference>
<dbReference type="InterPro" id="IPR027417">
    <property type="entry name" value="P-loop_NTPase"/>
</dbReference>
<dbReference type="PROSITE" id="PS50011">
    <property type="entry name" value="PROTEIN_KINASE_DOM"/>
    <property type="match status" value="1"/>
</dbReference>
<dbReference type="EMBL" id="JABFNT010000133">
    <property type="protein sequence ID" value="NOJ82551.1"/>
    <property type="molecule type" value="Genomic_DNA"/>
</dbReference>
<evidence type="ECO:0000259" key="4">
    <source>
        <dbReference type="PROSITE" id="PS50011"/>
    </source>
</evidence>
<name>A0A7Y4INV3_MYXXA</name>
<dbReference type="SUPFAM" id="SSF56112">
    <property type="entry name" value="Protein kinase-like (PK-like)"/>
    <property type="match status" value="1"/>
</dbReference>
<dbReference type="Gene3D" id="1.25.40.10">
    <property type="entry name" value="Tetratricopeptide repeat domain"/>
    <property type="match status" value="1"/>
</dbReference>
<dbReference type="CDD" id="cd14014">
    <property type="entry name" value="STKc_PknB_like"/>
    <property type="match status" value="1"/>
</dbReference>
<feature type="region of interest" description="Disordered" evidence="3">
    <location>
        <begin position="19"/>
        <end position="46"/>
    </location>
</feature>
<dbReference type="Proteomes" id="UP000533080">
    <property type="component" value="Unassembled WGS sequence"/>
</dbReference>
<accession>A0A7Y4INV3</accession>
<keyword evidence="1" id="KW-0547">Nucleotide-binding</keyword>
<evidence type="ECO:0000256" key="1">
    <source>
        <dbReference type="ARBA" id="ARBA00022741"/>
    </source>
</evidence>